<evidence type="ECO:0000313" key="3">
    <source>
        <dbReference type="WBParaSite" id="PTRK_0000978300.1"/>
    </source>
</evidence>
<proteinExistence type="predicted"/>
<keyword evidence="1" id="KW-1133">Transmembrane helix</keyword>
<dbReference type="AlphaFoldDB" id="A0A0N4ZML4"/>
<evidence type="ECO:0000256" key="1">
    <source>
        <dbReference type="SAM" id="Phobius"/>
    </source>
</evidence>
<sequence length="164" mass="18675">MPGKILLLITIVSFLIFLLGIILCTIDIESYGSGLYISLVSVVVFLVNATACIIGMAHDDDDSTAKRMWGRIRRKISLKSNIDKDVTKNVIDKEKLLVGQENLNYINDDTEKIDLSILYENPMNSIEKLNYVDKNEVRNNNNNDEELVAVIWYENLDENESTFL</sequence>
<evidence type="ECO:0000313" key="2">
    <source>
        <dbReference type="Proteomes" id="UP000038045"/>
    </source>
</evidence>
<feature type="transmembrane region" description="Helical" evidence="1">
    <location>
        <begin position="5"/>
        <end position="28"/>
    </location>
</feature>
<dbReference type="Proteomes" id="UP000038045">
    <property type="component" value="Unplaced"/>
</dbReference>
<dbReference type="WBParaSite" id="PTRK_0000978300.1">
    <property type="protein sequence ID" value="PTRK_0000978300.1"/>
    <property type="gene ID" value="PTRK_0000978300"/>
</dbReference>
<keyword evidence="2" id="KW-1185">Reference proteome</keyword>
<protein>
    <submittedName>
        <fullName evidence="3">Transmembrane protein</fullName>
    </submittedName>
</protein>
<name>A0A0N4ZML4_PARTI</name>
<keyword evidence="1" id="KW-0812">Transmembrane</keyword>
<organism evidence="2 3">
    <name type="scientific">Parastrongyloides trichosuri</name>
    <name type="common">Possum-specific nematode worm</name>
    <dbReference type="NCBI Taxonomy" id="131310"/>
    <lineage>
        <taxon>Eukaryota</taxon>
        <taxon>Metazoa</taxon>
        <taxon>Ecdysozoa</taxon>
        <taxon>Nematoda</taxon>
        <taxon>Chromadorea</taxon>
        <taxon>Rhabditida</taxon>
        <taxon>Tylenchina</taxon>
        <taxon>Panagrolaimomorpha</taxon>
        <taxon>Strongyloidoidea</taxon>
        <taxon>Strongyloididae</taxon>
        <taxon>Parastrongyloides</taxon>
    </lineage>
</organism>
<accession>A0A0N4ZML4</accession>
<feature type="transmembrane region" description="Helical" evidence="1">
    <location>
        <begin position="34"/>
        <end position="57"/>
    </location>
</feature>
<reference evidence="3" key="1">
    <citation type="submission" date="2017-02" db="UniProtKB">
        <authorList>
            <consortium name="WormBaseParasite"/>
        </authorList>
    </citation>
    <scope>IDENTIFICATION</scope>
</reference>
<keyword evidence="1" id="KW-0472">Membrane</keyword>